<dbReference type="Proteomes" id="UP001141806">
    <property type="component" value="Unassembled WGS sequence"/>
</dbReference>
<dbReference type="PANTHER" id="PTHR33240">
    <property type="entry name" value="OS08G0508500 PROTEIN"/>
    <property type="match status" value="1"/>
</dbReference>
<keyword evidence="3" id="KW-1185">Reference proteome</keyword>
<dbReference type="OrthoDB" id="1937476at2759"/>
<dbReference type="PANTHER" id="PTHR33240:SF15">
    <property type="entry name" value="GAG-PRO-LIKE PROTEIN"/>
    <property type="match status" value="1"/>
</dbReference>
<sequence>MHEFVSRKLFSFLEFSVGMERLFSLHCEIWVKLSSISTLDTPLRPKTSKYPKGVYTSLGVYTSFHYVYGRGAFCGRAKHNRPLYHTGYIGEAPLPRMMLIPEKPIGKIRLKCQLGSRQSQVTCYVIETDTSYNLLLGRPWIHENLVVPSTLHQCFKYVGEEGKVHKVFAEKRPFRASESHCADAKMYEQEAEAEEDTNPELVIARKPEVRQKKYMVFINDKTIQPKPKSGKYKVNDVPNPLANNKANR</sequence>
<gene>
    <name evidence="2" type="ORF">NE237_023646</name>
</gene>
<evidence type="ECO:0000313" key="3">
    <source>
        <dbReference type="Proteomes" id="UP001141806"/>
    </source>
</evidence>
<evidence type="ECO:0000256" key="1">
    <source>
        <dbReference type="SAM" id="MobiDB-lite"/>
    </source>
</evidence>
<organism evidence="2 3">
    <name type="scientific">Protea cynaroides</name>
    <dbReference type="NCBI Taxonomy" id="273540"/>
    <lineage>
        <taxon>Eukaryota</taxon>
        <taxon>Viridiplantae</taxon>
        <taxon>Streptophyta</taxon>
        <taxon>Embryophyta</taxon>
        <taxon>Tracheophyta</taxon>
        <taxon>Spermatophyta</taxon>
        <taxon>Magnoliopsida</taxon>
        <taxon>Proteales</taxon>
        <taxon>Proteaceae</taxon>
        <taxon>Protea</taxon>
    </lineage>
</organism>
<accession>A0A9Q0K5L2</accession>
<name>A0A9Q0K5L2_9MAGN</name>
<dbReference type="AlphaFoldDB" id="A0A9Q0K5L2"/>
<protein>
    <submittedName>
        <fullName evidence="2">Uncharacterized protein</fullName>
    </submittedName>
</protein>
<proteinExistence type="predicted"/>
<comment type="caution">
    <text evidence="2">The sequence shown here is derived from an EMBL/GenBank/DDBJ whole genome shotgun (WGS) entry which is preliminary data.</text>
</comment>
<evidence type="ECO:0000313" key="2">
    <source>
        <dbReference type="EMBL" id="KAJ4963707.1"/>
    </source>
</evidence>
<dbReference type="EMBL" id="JAMYWD010000008">
    <property type="protein sequence ID" value="KAJ4963707.1"/>
    <property type="molecule type" value="Genomic_DNA"/>
</dbReference>
<reference evidence="2" key="1">
    <citation type="journal article" date="2023" name="Plant J.">
        <title>The genome of the king protea, Protea cynaroides.</title>
        <authorList>
            <person name="Chang J."/>
            <person name="Duong T.A."/>
            <person name="Schoeman C."/>
            <person name="Ma X."/>
            <person name="Roodt D."/>
            <person name="Barker N."/>
            <person name="Li Z."/>
            <person name="Van de Peer Y."/>
            <person name="Mizrachi E."/>
        </authorList>
    </citation>
    <scope>NUCLEOTIDE SEQUENCE</scope>
    <source>
        <tissue evidence="2">Young leaves</tissue>
    </source>
</reference>
<feature type="region of interest" description="Disordered" evidence="1">
    <location>
        <begin position="222"/>
        <end position="248"/>
    </location>
</feature>